<evidence type="ECO:0000256" key="3">
    <source>
        <dbReference type="ARBA" id="ARBA00022771"/>
    </source>
</evidence>
<feature type="region of interest" description="Disordered" evidence="5">
    <location>
        <begin position="223"/>
        <end position="337"/>
    </location>
</feature>
<dbReference type="InterPro" id="IPR013087">
    <property type="entry name" value="Znf_C2H2_type"/>
</dbReference>
<dbReference type="InterPro" id="IPR037321">
    <property type="entry name" value="KIN17-like"/>
</dbReference>
<feature type="domain" description="C2H2-type" evidence="6">
    <location>
        <begin position="28"/>
        <end position="50"/>
    </location>
</feature>
<dbReference type="Pfam" id="PF25092">
    <property type="entry name" value="SH3_KIN17_C"/>
    <property type="match status" value="1"/>
</dbReference>
<dbReference type="Pfam" id="PF18131">
    <property type="entry name" value="KN17_SH3"/>
    <property type="match status" value="1"/>
</dbReference>
<dbReference type="PROSITE" id="PS00028">
    <property type="entry name" value="ZINC_FINGER_C2H2_1"/>
    <property type="match status" value="1"/>
</dbReference>
<evidence type="ECO:0000256" key="5">
    <source>
        <dbReference type="SAM" id="MobiDB-lite"/>
    </source>
</evidence>
<feature type="compositionally biased region" description="Acidic residues" evidence="5">
    <location>
        <begin position="238"/>
        <end position="250"/>
    </location>
</feature>
<feature type="compositionally biased region" description="Basic and acidic residues" evidence="5">
    <location>
        <begin position="303"/>
        <end position="336"/>
    </location>
</feature>
<dbReference type="InterPro" id="IPR038254">
    <property type="entry name" value="KIN17_WH-like_sf"/>
</dbReference>
<dbReference type="SMART" id="SM01253">
    <property type="entry name" value="Kin17_mid"/>
    <property type="match status" value="1"/>
</dbReference>
<keyword evidence="3" id="KW-0863">Zinc-finger</keyword>
<proteinExistence type="inferred from homology"/>
<dbReference type="InterPro" id="IPR019447">
    <property type="entry name" value="DNA/RNA-bd_Kin17_WH-like_dom"/>
</dbReference>
<dbReference type="PANTHER" id="PTHR12805:SF0">
    <property type="entry name" value="DNA_RNA-BINDING PROTEIN KIN17"/>
    <property type="match status" value="1"/>
</dbReference>
<dbReference type="InterPro" id="IPR056767">
    <property type="entry name" value="C2H2-Znf_KIN17"/>
</dbReference>
<dbReference type="OrthoDB" id="10266249at2759"/>
<dbReference type="PANTHER" id="PTHR12805">
    <property type="entry name" value="KIN17 KIN, ANTIGENIC DETERMINANT OF RECA PROTEIN HOMOLOG"/>
    <property type="match status" value="1"/>
</dbReference>
<sequence>MPKAEKGSVKDIANRMKARGLQKLRFYCQMCQKQCRDANGFKCHIQSDSHMRQMKIFSENAGGFLEQYSKEFEQSFMTNLRMRHGTKKVNANNVYQEVISDKQHIHMNATHWTTLTEFVQYLGKTGKCIVEENHSDGTGGWYISYIERDSGILARREAQKQREAADQKAEAALLERMKAQRIAAARALDRAGGSVTVQATSIQQNGNTAPAIKLGLGAAKMKTAKKKSTASIGTSAFGDDDDEENNDDEKDYSKRKSANTNVEKMMKETTMRKQAAATTMNENKNSSSKDSSANPKTTKKRKLNDDGNRRIEEITKRSRDERSEVSRTKPSEEQQAVKDQNSWLYRDIMVRVVSKRLAGGKYFRKKAVVDTIVGDGFAAEVEVLGDSEDGVDGDILRLDQDDLETVIPKVSSGGKPKKVRILRGEFRGEKATIEHLDKSKYRADLILYKPKRDEDRGRRLRKVPYEDFSQIA</sequence>
<dbReference type="FunFam" id="1.10.10.2030:FF:000001">
    <property type="entry name" value="DNA/RNA-binding protein KIN17, putative"/>
    <property type="match status" value="1"/>
</dbReference>
<dbReference type="SUPFAM" id="SSF57667">
    <property type="entry name" value="beta-beta-alpha zinc fingers"/>
    <property type="match status" value="1"/>
</dbReference>
<keyword evidence="2" id="KW-0479">Metal-binding</keyword>
<gene>
    <name evidence="7" type="ORF">PSNMU_V1.4_AUG-EV-PASAV3_0075720</name>
</gene>
<dbReference type="Pfam" id="PF10357">
    <property type="entry name" value="WH_KIN17"/>
    <property type="match status" value="1"/>
</dbReference>
<name>A0A448ZF51_9STRA</name>
<dbReference type="Gene3D" id="2.30.30.140">
    <property type="match status" value="1"/>
</dbReference>
<evidence type="ECO:0000313" key="8">
    <source>
        <dbReference type="Proteomes" id="UP000291116"/>
    </source>
</evidence>
<dbReference type="InterPro" id="IPR041995">
    <property type="entry name" value="KOW_KIN17"/>
</dbReference>
<reference evidence="7 8" key="1">
    <citation type="submission" date="2019-01" db="EMBL/GenBank/DDBJ databases">
        <authorList>
            <person name="Ferrante I. M."/>
        </authorList>
    </citation>
    <scope>NUCLEOTIDE SEQUENCE [LARGE SCALE GENOMIC DNA]</scope>
    <source>
        <strain evidence="7 8">B856</strain>
    </source>
</reference>
<evidence type="ECO:0000313" key="7">
    <source>
        <dbReference type="EMBL" id="VEU40679.1"/>
    </source>
</evidence>
<dbReference type="InterPro" id="IPR014722">
    <property type="entry name" value="Rib_uL2_dom2"/>
</dbReference>
<dbReference type="InterPro" id="IPR036236">
    <property type="entry name" value="Znf_C2H2_sf"/>
</dbReference>
<accession>A0A448ZF51</accession>
<dbReference type="Pfam" id="PF25095">
    <property type="entry name" value="C2H2-zf_KIN17"/>
    <property type="match status" value="1"/>
</dbReference>
<feature type="compositionally biased region" description="Low complexity" evidence="5">
    <location>
        <begin position="283"/>
        <end position="296"/>
    </location>
</feature>
<evidence type="ECO:0000259" key="6">
    <source>
        <dbReference type="PROSITE" id="PS00028"/>
    </source>
</evidence>
<dbReference type="EMBL" id="CAACVS010000297">
    <property type="protein sequence ID" value="VEU40679.1"/>
    <property type="molecule type" value="Genomic_DNA"/>
</dbReference>
<dbReference type="Proteomes" id="UP000291116">
    <property type="component" value="Unassembled WGS sequence"/>
</dbReference>
<keyword evidence="8" id="KW-1185">Reference proteome</keyword>
<dbReference type="GO" id="GO:0006260">
    <property type="term" value="P:DNA replication"/>
    <property type="evidence" value="ECO:0007669"/>
    <property type="project" value="TreeGrafter"/>
</dbReference>
<dbReference type="GO" id="GO:0006974">
    <property type="term" value="P:DNA damage response"/>
    <property type="evidence" value="ECO:0007669"/>
    <property type="project" value="TreeGrafter"/>
</dbReference>
<organism evidence="7 8">
    <name type="scientific">Pseudo-nitzschia multistriata</name>
    <dbReference type="NCBI Taxonomy" id="183589"/>
    <lineage>
        <taxon>Eukaryota</taxon>
        <taxon>Sar</taxon>
        <taxon>Stramenopiles</taxon>
        <taxon>Ochrophyta</taxon>
        <taxon>Bacillariophyta</taxon>
        <taxon>Bacillariophyceae</taxon>
        <taxon>Bacillariophycidae</taxon>
        <taxon>Bacillariales</taxon>
        <taxon>Bacillariaceae</taxon>
        <taxon>Pseudo-nitzschia</taxon>
    </lineage>
</organism>
<dbReference type="GO" id="GO:0005634">
    <property type="term" value="C:nucleus"/>
    <property type="evidence" value="ECO:0007669"/>
    <property type="project" value="TreeGrafter"/>
</dbReference>
<keyword evidence="4" id="KW-0862">Zinc</keyword>
<dbReference type="Gene3D" id="2.30.30.30">
    <property type="match status" value="1"/>
</dbReference>
<evidence type="ECO:0000256" key="1">
    <source>
        <dbReference type="ARBA" id="ARBA00008517"/>
    </source>
</evidence>
<dbReference type="InterPro" id="IPR041330">
    <property type="entry name" value="KN17_SH3"/>
</dbReference>
<dbReference type="GO" id="GO:0008270">
    <property type="term" value="F:zinc ion binding"/>
    <property type="evidence" value="ECO:0007669"/>
    <property type="project" value="UniProtKB-KW"/>
</dbReference>
<dbReference type="Gene3D" id="1.10.10.2030">
    <property type="entry name" value="DNA/RNA-binding protein Kin17, conserved domain"/>
    <property type="match status" value="1"/>
</dbReference>
<evidence type="ECO:0000256" key="2">
    <source>
        <dbReference type="ARBA" id="ARBA00022723"/>
    </source>
</evidence>
<protein>
    <recommendedName>
        <fullName evidence="6">C2H2-type domain-containing protein</fullName>
    </recommendedName>
</protein>
<evidence type="ECO:0000256" key="4">
    <source>
        <dbReference type="ARBA" id="ARBA00022833"/>
    </source>
</evidence>
<dbReference type="AlphaFoldDB" id="A0A448ZF51"/>
<dbReference type="GO" id="GO:0003690">
    <property type="term" value="F:double-stranded DNA binding"/>
    <property type="evidence" value="ECO:0007669"/>
    <property type="project" value="TreeGrafter"/>
</dbReference>
<comment type="similarity">
    <text evidence="1">Belongs to the KIN17 family.</text>
</comment>